<protein>
    <recommendedName>
        <fullName evidence="3">RAB6-interacting golgin</fullName>
    </recommendedName>
</protein>
<dbReference type="STRING" id="4537.A0A0E0JMM6"/>
<organism evidence="1">
    <name type="scientific">Oryza punctata</name>
    <name type="common">Red rice</name>
    <dbReference type="NCBI Taxonomy" id="4537"/>
    <lineage>
        <taxon>Eukaryota</taxon>
        <taxon>Viridiplantae</taxon>
        <taxon>Streptophyta</taxon>
        <taxon>Embryophyta</taxon>
        <taxon>Tracheophyta</taxon>
        <taxon>Spermatophyta</taxon>
        <taxon>Magnoliopsida</taxon>
        <taxon>Liliopsida</taxon>
        <taxon>Poales</taxon>
        <taxon>Poaceae</taxon>
        <taxon>BOP clade</taxon>
        <taxon>Oryzoideae</taxon>
        <taxon>Oryzeae</taxon>
        <taxon>Oryzinae</taxon>
        <taxon>Oryza</taxon>
    </lineage>
</organism>
<dbReference type="EnsemblPlants" id="OPUNC01G27040.1">
    <property type="protein sequence ID" value="OPUNC01G27040.1"/>
    <property type="gene ID" value="OPUNC01G27040"/>
</dbReference>
<dbReference type="HOGENOM" id="CLU_2562313_0_0_1"/>
<evidence type="ECO:0000313" key="2">
    <source>
        <dbReference type="Proteomes" id="UP000026962"/>
    </source>
</evidence>
<name>A0A0E0JMM6_ORYPU</name>
<evidence type="ECO:0000313" key="1">
    <source>
        <dbReference type="EnsemblPlants" id="OPUNC01G27040.1"/>
    </source>
</evidence>
<reference evidence="1" key="1">
    <citation type="submission" date="2015-04" db="UniProtKB">
        <authorList>
            <consortium name="EnsemblPlants"/>
        </authorList>
    </citation>
    <scope>IDENTIFICATION</scope>
</reference>
<proteinExistence type="predicted"/>
<dbReference type="AlphaFoldDB" id="A0A0E0JMM6"/>
<evidence type="ECO:0008006" key="3">
    <source>
        <dbReference type="Google" id="ProtNLM"/>
    </source>
</evidence>
<dbReference type="Proteomes" id="UP000026962">
    <property type="component" value="Chromosome 1"/>
</dbReference>
<keyword evidence="2" id="KW-1185">Reference proteome</keyword>
<reference evidence="1" key="2">
    <citation type="submission" date="2018-05" db="EMBL/GenBank/DDBJ databases">
        <title>OpunRS2 (Oryza punctata Reference Sequence Version 2).</title>
        <authorList>
            <person name="Zhang J."/>
            <person name="Kudrna D."/>
            <person name="Lee S."/>
            <person name="Talag J."/>
            <person name="Welchert J."/>
            <person name="Wing R.A."/>
        </authorList>
    </citation>
    <scope>NUCLEOTIDE SEQUENCE [LARGE SCALE GENOMIC DNA]</scope>
</reference>
<sequence length="82" mass="9310">MAADEKEERIKAKNLLEEFLYKKHRAIEDERKKVDDALSTVEEMIQKVQSDQVSTARELSEALKKLVIECSSSTIAGKQNDA</sequence>
<dbReference type="Gramene" id="OPUNC01G27040.1">
    <property type="protein sequence ID" value="OPUNC01G27040.1"/>
    <property type="gene ID" value="OPUNC01G27040"/>
</dbReference>
<accession>A0A0E0JMM6</accession>